<accession>A0A8J5SQL4</accession>
<dbReference type="AlphaFoldDB" id="A0A8J5SQL4"/>
<comment type="caution">
    <text evidence="2">The sequence shown here is derived from an EMBL/GenBank/DDBJ whole genome shotgun (WGS) entry which is preliminary data.</text>
</comment>
<reference evidence="2" key="1">
    <citation type="journal article" date="2021" name="bioRxiv">
        <title>Whole Genome Assembly and Annotation of Northern Wild Rice, Zizania palustris L., Supports a Whole Genome Duplication in the Zizania Genus.</title>
        <authorList>
            <person name="Haas M."/>
            <person name="Kono T."/>
            <person name="Macchietto M."/>
            <person name="Millas R."/>
            <person name="McGilp L."/>
            <person name="Shao M."/>
            <person name="Duquette J."/>
            <person name="Hirsch C.N."/>
            <person name="Kimball J."/>
        </authorList>
    </citation>
    <scope>NUCLEOTIDE SEQUENCE</scope>
    <source>
        <tissue evidence="2">Fresh leaf tissue</tissue>
    </source>
</reference>
<evidence type="ECO:0000256" key="1">
    <source>
        <dbReference type="SAM" id="MobiDB-lite"/>
    </source>
</evidence>
<evidence type="ECO:0000313" key="3">
    <source>
        <dbReference type="Proteomes" id="UP000729402"/>
    </source>
</evidence>
<protein>
    <submittedName>
        <fullName evidence="2">Uncharacterized protein</fullName>
    </submittedName>
</protein>
<proteinExistence type="predicted"/>
<keyword evidence="3" id="KW-1185">Reference proteome</keyword>
<reference evidence="2" key="2">
    <citation type="submission" date="2021-02" db="EMBL/GenBank/DDBJ databases">
        <authorList>
            <person name="Kimball J.A."/>
            <person name="Haas M.W."/>
            <person name="Macchietto M."/>
            <person name="Kono T."/>
            <person name="Duquette J."/>
            <person name="Shao M."/>
        </authorList>
    </citation>
    <scope>NUCLEOTIDE SEQUENCE</scope>
    <source>
        <tissue evidence="2">Fresh leaf tissue</tissue>
    </source>
</reference>
<name>A0A8J5SQL4_ZIZPA</name>
<dbReference type="Proteomes" id="UP000729402">
    <property type="component" value="Unassembled WGS sequence"/>
</dbReference>
<feature type="compositionally biased region" description="Basic and acidic residues" evidence="1">
    <location>
        <begin position="95"/>
        <end position="116"/>
    </location>
</feature>
<organism evidence="2 3">
    <name type="scientific">Zizania palustris</name>
    <name type="common">Northern wild rice</name>
    <dbReference type="NCBI Taxonomy" id="103762"/>
    <lineage>
        <taxon>Eukaryota</taxon>
        <taxon>Viridiplantae</taxon>
        <taxon>Streptophyta</taxon>
        <taxon>Embryophyta</taxon>
        <taxon>Tracheophyta</taxon>
        <taxon>Spermatophyta</taxon>
        <taxon>Magnoliopsida</taxon>
        <taxon>Liliopsida</taxon>
        <taxon>Poales</taxon>
        <taxon>Poaceae</taxon>
        <taxon>BOP clade</taxon>
        <taxon>Oryzoideae</taxon>
        <taxon>Oryzeae</taxon>
        <taxon>Zizaniinae</taxon>
        <taxon>Zizania</taxon>
    </lineage>
</organism>
<feature type="region of interest" description="Disordered" evidence="1">
    <location>
        <begin position="68"/>
        <end position="118"/>
    </location>
</feature>
<sequence>MSCSNKKPACQFLGNCFVVQGTRDIELQRGTTGAELPAVCTCACCFLVQSAEQCLFLRWLTPPCAQTPAKPPCTSPRTGAEEAVQDPHVGTVMVTEERPRTGEEHREWNHAPEKKTMGKHLRRLEKQWGKI</sequence>
<evidence type="ECO:0000313" key="2">
    <source>
        <dbReference type="EMBL" id="KAG8069247.1"/>
    </source>
</evidence>
<dbReference type="EMBL" id="JAAALK010000284">
    <property type="protein sequence ID" value="KAG8069247.1"/>
    <property type="molecule type" value="Genomic_DNA"/>
</dbReference>
<gene>
    <name evidence="2" type="ORF">GUJ93_ZPchr0005g15112</name>
</gene>